<dbReference type="PANTHER" id="PTHR20982">
    <property type="entry name" value="RIBOSOME RECYCLING FACTOR"/>
    <property type="match status" value="1"/>
</dbReference>
<comment type="caution">
    <text evidence="5">The sequence shown here is derived from an EMBL/GenBank/DDBJ whole genome shotgun (WGS) entry which is preliminary data.</text>
</comment>
<dbReference type="InterPro" id="IPR036191">
    <property type="entry name" value="RRF_sf"/>
</dbReference>
<gene>
    <name evidence="5" type="ORF">COU16_02130</name>
</gene>
<accession>A0A2H0UD66</accession>
<dbReference type="GO" id="GO:0043023">
    <property type="term" value="F:ribosomal large subunit binding"/>
    <property type="evidence" value="ECO:0007669"/>
    <property type="project" value="TreeGrafter"/>
</dbReference>
<evidence type="ECO:0000259" key="4">
    <source>
        <dbReference type="Pfam" id="PF01765"/>
    </source>
</evidence>
<keyword evidence="3" id="KW-0175">Coiled coil</keyword>
<evidence type="ECO:0000256" key="2">
    <source>
        <dbReference type="ARBA" id="ARBA00022917"/>
    </source>
</evidence>
<dbReference type="InterPro" id="IPR002661">
    <property type="entry name" value="Ribosome_recyc_fac"/>
</dbReference>
<dbReference type="Pfam" id="PF01765">
    <property type="entry name" value="RRF"/>
    <property type="match status" value="1"/>
</dbReference>
<feature type="domain" description="Ribosome recycling factor" evidence="4">
    <location>
        <begin position="19"/>
        <end position="177"/>
    </location>
</feature>
<evidence type="ECO:0000313" key="6">
    <source>
        <dbReference type="Proteomes" id="UP000229344"/>
    </source>
</evidence>
<dbReference type="Gene3D" id="1.10.132.20">
    <property type="entry name" value="Ribosome-recycling factor"/>
    <property type="match status" value="1"/>
</dbReference>
<dbReference type="GO" id="GO:0006412">
    <property type="term" value="P:translation"/>
    <property type="evidence" value="ECO:0007669"/>
    <property type="project" value="UniProtKB-KW"/>
</dbReference>
<dbReference type="EMBL" id="PFBI01000006">
    <property type="protein sequence ID" value="PIR84368.1"/>
    <property type="molecule type" value="Genomic_DNA"/>
</dbReference>
<comment type="similarity">
    <text evidence="1">Belongs to the RRF family.</text>
</comment>
<dbReference type="Gene3D" id="3.30.1360.40">
    <property type="match status" value="1"/>
</dbReference>
<reference evidence="6" key="1">
    <citation type="submission" date="2017-09" db="EMBL/GenBank/DDBJ databases">
        <title>Depth-based differentiation of microbial function through sediment-hosted aquifers and enrichment of novel symbionts in the deep terrestrial subsurface.</title>
        <authorList>
            <person name="Probst A.J."/>
            <person name="Ladd B."/>
            <person name="Jarett J.K."/>
            <person name="Geller-Mcgrath D.E."/>
            <person name="Sieber C.M.K."/>
            <person name="Emerson J.B."/>
            <person name="Anantharaman K."/>
            <person name="Thomas B.C."/>
            <person name="Malmstrom R."/>
            <person name="Stieglmeier M."/>
            <person name="Klingl A."/>
            <person name="Woyke T."/>
            <person name="Ryan C.M."/>
            <person name="Banfield J.F."/>
        </authorList>
    </citation>
    <scope>NUCLEOTIDE SEQUENCE [LARGE SCALE GENOMIC DNA]</scope>
</reference>
<sequence length="179" mass="19893">MAYDFSSFDVRSTEVVAWLQKEFATIRTGRATPTILDGVQVDSYGARVPVAQLGTVGTEDPRTLRVSIWDASQVKAVEKAIIDANLGLSVMSDEKGVRVIFPELTGERREQLMKQAKGKLEEARVSLRSARDDAMKKLEAADLSDDETFTVKEDLQKKVDAKNAELADLLMRKESEITQ</sequence>
<dbReference type="NCBIfam" id="TIGR00496">
    <property type="entry name" value="frr"/>
    <property type="match status" value="1"/>
</dbReference>
<dbReference type="PANTHER" id="PTHR20982:SF3">
    <property type="entry name" value="MITOCHONDRIAL RIBOSOME RECYCLING FACTOR PSEUDO 1"/>
    <property type="match status" value="1"/>
</dbReference>
<dbReference type="AlphaFoldDB" id="A0A2H0UD66"/>
<keyword evidence="2" id="KW-0648">Protein biosynthesis</keyword>
<dbReference type="FunFam" id="3.30.1360.40:FF:000001">
    <property type="entry name" value="Ribosome-recycling factor"/>
    <property type="match status" value="1"/>
</dbReference>
<organism evidence="5 6">
    <name type="scientific">Candidatus Kaiserbacteria bacterium CG10_big_fil_rev_8_21_14_0_10_47_16</name>
    <dbReference type="NCBI Taxonomy" id="1974608"/>
    <lineage>
        <taxon>Bacteria</taxon>
        <taxon>Candidatus Kaiseribacteriota</taxon>
    </lineage>
</organism>
<proteinExistence type="inferred from homology"/>
<evidence type="ECO:0000313" key="5">
    <source>
        <dbReference type="EMBL" id="PIR84368.1"/>
    </source>
</evidence>
<feature type="coiled-coil region" evidence="3">
    <location>
        <begin position="113"/>
        <end position="172"/>
    </location>
</feature>
<evidence type="ECO:0000256" key="1">
    <source>
        <dbReference type="ARBA" id="ARBA00005912"/>
    </source>
</evidence>
<dbReference type="Proteomes" id="UP000229344">
    <property type="component" value="Unassembled WGS sequence"/>
</dbReference>
<dbReference type="SUPFAM" id="SSF55194">
    <property type="entry name" value="Ribosome recycling factor, RRF"/>
    <property type="match status" value="1"/>
</dbReference>
<name>A0A2H0UD66_9BACT</name>
<evidence type="ECO:0000256" key="3">
    <source>
        <dbReference type="SAM" id="Coils"/>
    </source>
</evidence>
<dbReference type="InterPro" id="IPR023584">
    <property type="entry name" value="Ribosome_recyc_fac_dom"/>
</dbReference>
<protein>
    <submittedName>
        <fullName evidence="5">Ribosome recycling factor</fullName>
    </submittedName>
</protein>